<organism evidence="1 2">
    <name type="scientific">Sulfoacidibacillus thermotolerans</name>
    <name type="common">Acidibacillus sulfuroxidans</name>
    <dbReference type="NCBI Taxonomy" id="1765684"/>
    <lineage>
        <taxon>Bacteria</taxon>
        <taxon>Bacillati</taxon>
        <taxon>Bacillota</taxon>
        <taxon>Bacilli</taxon>
        <taxon>Bacillales</taxon>
        <taxon>Alicyclobacillaceae</taxon>
        <taxon>Sulfoacidibacillus</taxon>
    </lineage>
</organism>
<evidence type="ECO:0000313" key="2">
    <source>
        <dbReference type="Proteomes" id="UP000245380"/>
    </source>
</evidence>
<accession>A0A2U3D7M4</accession>
<comment type="caution">
    <text evidence="1">The sequence shown here is derived from an EMBL/GenBank/DDBJ whole genome shotgun (WGS) entry which is preliminary data.</text>
</comment>
<keyword evidence="2" id="KW-1185">Reference proteome</keyword>
<proteinExistence type="predicted"/>
<name>A0A2U3D7M4_SULT2</name>
<protein>
    <submittedName>
        <fullName evidence="1">Uncharacterized protein</fullName>
    </submittedName>
</protein>
<dbReference type="AlphaFoldDB" id="A0A2U3D7M4"/>
<gene>
    <name evidence="1" type="ORF">BM613_09280</name>
</gene>
<dbReference type="EMBL" id="MPDK01000015">
    <property type="protein sequence ID" value="PWI57279.1"/>
    <property type="molecule type" value="Genomic_DNA"/>
</dbReference>
<sequence length="90" mass="10374">MTAIEHKQYYQTYVVMRERTEAIQALLEVQQGNQASVSLDLAELHELQQQTLALQQALQTAIHHAQQALHKELQSANARRIYAKQEHLNL</sequence>
<reference evidence="1 2" key="1">
    <citation type="submission" date="2016-11" db="EMBL/GenBank/DDBJ databases">
        <title>Comparative genomics of Acidibacillus ferroxidans species.</title>
        <authorList>
            <person name="Oliveira G."/>
            <person name="Nunes G."/>
            <person name="Oliveira R."/>
            <person name="Araujo F."/>
            <person name="Salim A."/>
            <person name="Scholte L."/>
            <person name="Morais D."/>
            <person name="Nancucheo I."/>
            <person name="Johnson D.B."/>
            <person name="Grail B."/>
            <person name="Bittencourt J."/>
            <person name="Valadares R."/>
        </authorList>
    </citation>
    <scope>NUCLEOTIDE SEQUENCE [LARGE SCALE GENOMIC DNA]</scope>
    <source>
        <strain evidence="1 2">Y002</strain>
    </source>
</reference>
<evidence type="ECO:0000313" key="1">
    <source>
        <dbReference type="EMBL" id="PWI57279.1"/>
    </source>
</evidence>
<dbReference type="Proteomes" id="UP000245380">
    <property type="component" value="Unassembled WGS sequence"/>
</dbReference>